<gene>
    <name evidence="2" type="ORF">CRP01_09370</name>
</gene>
<proteinExistence type="predicted"/>
<keyword evidence="3" id="KW-1185">Reference proteome</keyword>
<dbReference type="Pfam" id="PF10988">
    <property type="entry name" value="DUF2807"/>
    <property type="match status" value="1"/>
</dbReference>
<dbReference type="AlphaFoldDB" id="A0A2D0NDF8"/>
<sequence length="295" mass="33572">MAIVIGMFSYSFYLRPHLALVKKEIPGNNPLSPDGFNLDYGMLPDTFHADFHYLWTNFPEVILDSREDTRVLKYLSQAGWHGYSFGKVDFIVERDTLFIRHNNALMMPAPSDDTTSVLVVVHVPAKKLRGVEIVGKGRVGNASIRNDHRVFPFHPDQPETWQNFPVPIVNNIDLLFRNGGAADLYLKNSYLDVDIVGAAFQNHFTEIALRGNCSELRIDHRNAHLKFDAYQLRADTVTVNSDDRMDGADANFRVNANNYLEAELNGWANVLFQGAPRIKKSERYGGRVINANRYW</sequence>
<evidence type="ECO:0000259" key="1">
    <source>
        <dbReference type="Pfam" id="PF10988"/>
    </source>
</evidence>
<dbReference type="InterPro" id="IPR021255">
    <property type="entry name" value="DUF2807"/>
</dbReference>
<dbReference type="EMBL" id="PDUD01000017">
    <property type="protein sequence ID" value="PHN06507.1"/>
    <property type="molecule type" value="Genomic_DNA"/>
</dbReference>
<comment type="caution">
    <text evidence="2">The sequence shown here is derived from an EMBL/GenBank/DDBJ whole genome shotgun (WGS) entry which is preliminary data.</text>
</comment>
<feature type="domain" description="Putative auto-transporter adhesin head GIN" evidence="1">
    <location>
        <begin position="85"/>
        <end position="276"/>
    </location>
</feature>
<name>A0A2D0NDF8_FLAN2</name>
<dbReference type="Proteomes" id="UP000223913">
    <property type="component" value="Unassembled WGS sequence"/>
</dbReference>
<evidence type="ECO:0000313" key="2">
    <source>
        <dbReference type="EMBL" id="PHN06507.1"/>
    </source>
</evidence>
<reference evidence="2 3" key="1">
    <citation type="submission" date="2017-10" db="EMBL/GenBank/DDBJ databases">
        <title>The draft genome sequence of Lewinella nigricans NBRC 102662.</title>
        <authorList>
            <person name="Wang K."/>
        </authorList>
    </citation>
    <scope>NUCLEOTIDE SEQUENCE [LARGE SCALE GENOMIC DNA]</scope>
    <source>
        <strain evidence="2 3">NBRC 102662</strain>
    </source>
</reference>
<protein>
    <recommendedName>
        <fullName evidence="1">Putative auto-transporter adhesin head GIN domain-containing protein</fullName>
    </recommendedName>
</protein>
<dbReference type="Gene3D" id="2.160.20.120">
    <property type="match status" value="1"/>
</dbReference>
<accession>A0A2D0NDF8</accession>
<organism evidence="2 3">
    <name type="scientific">Flavilitoribacter nigricans (strain ATCC 23147 / DSM 23189 / NBRC 102662 / NCIMB 1420 / SS-2)</name>
    <name type="common">Lewinella nigricans</name>
    <dbReference type="NCBI Taxonomy" id="1122177"/>
    <lineage>
        <taxon>Bacteria</taxon>
        <taxon>Pseudomonadati</taxon>
        <taxon>Bacteroidota</taxon>
        <taxon>Saprospiria</taxon>
        <taxon>Saprospirales</taxon>
        <taxon>Lewinellaceae</taxon>
        <taxon>Flavilitoribacter</taxon>
    </lineage>
</organism>
<evidence type="ECO:0000313" key="3">
    <source>
        <dbReference type="Proteomes" id="UP000223913"/>
    </source>
</evidence>